<name>A0ACB8TG42_9AGAM</name>
<dbReference type="EMBL" id="MU277190">
    <property type="protein sequence ID" value="KAI0067356.1"/>
    <property type="molecule type" value="Genomic_DNA"/>
</dbReference>
<protein>
    <submittedName>
        <fullName evidence="1">Uncharacterized protein</fullName>
    </submittedName>
</protein>
<evidence type="ECO:0000313" key="2">
    <source>
        <dbReference type="Proteomes" id="UP000814140"/>
    </source>
</evidence>
<evidence type="ECO:0000313" key="1">
    <source>
        <dbReference type="EMBL" id="KAI0067356.1"/>
    </source>
</evidence>
<keyword evidence="2" id="KW-1185">Reference proteome</keyword>
<sequence length="521" mass="59038">MAHLQLTSLPVELIIKIFEYLDIRTLLGAQQTCHTLKAIVDDCISLQYAIELAASGMSDGMDPRFATVQRLESLKAYDKAWKELSWTDLSDREFGSTDGLHHVSGSVLATVVDNDARTLSLERVPSLLRGIQHDQWELKFDSAIIDFYMDSAQDLLIIITAANWPFNLEIKLLSLSSGLPHPSSAPGEIKLHGARPDIHTGEICGDYFGLGMQATSVSNQRRALVIWNWKTGMKESQSDLPRAYPTRIEFPSFTFLDDSHIMILAYRADGPFNSVEEIQLQTYRFRTPNGEFSPLRDFILPELQERTQIMILRFCPNHAPRRSSGLQRMGLYYHDPKDRLFVICLMVTGGGCHESFELRFPAQTILSHLQSGDMSPVLWKAWGPSMSHFTRHTGPFRPQRWAVYGMKTVQWKNIMLEDCVKQILVVFDYHPRRVARSAIHSGDQVLSSGDSPSMVSIGDTIDGRLLKEQVKTSVTYLYKEIPIPNTCPGEIVQVELCDDGLILYMRVLGQSWMRETRVISL</sequence>
<organism evidence="1 2">
    <name type="scientific">Artomyces pyxidatus</name>
    <dbReference type="NCBI Taxonomy" id="48021"/>
    <lineage>
        <taxon>Eukaryota</taxon>
        <taxon>Fungi</taxon>
        <taxon>Dikarya</taxon>
        <taxon>Basidiomycota</taxon>
        <taxon>Agaricomycotina</taxon>
        <taxon>Agaricomycetes</taxon>
        <taxon>Russulales</taxon>
        <taxon>Auriscalpiaceae</taxon>
        <taxon>Artomyces</taxon>
    </lineage>
</organism>
<reference evidence="1" key="2">
    <citation type="journal article" date="2022" name="New Phytol.">
        <title>Evolutionary transition to the ectomycorrhizal habit in the genomes of a hyperdiverse lineage of mushroom-forming fungi.</title>
        <authorList>
            <person name="Looney B."/>
            <person name="Miyauchi S."/>
            <person name="Morin E."/>
            <person name="Drula E."/>
            <person name="Courty P.E."/>
            <person name="Kohler A."/>
            <person name="Kuo A."/>
            <person name="LaButti K."/>
            <person name="Pangilinan J."/>
            <person name="Lipzen A."/>
            <person name="Riley R."/>
            <person name="Andreopoulos W."/>
            <person name="He G."/>
            <person name="Johnson J."/>
            <person name="Nolan M."/>
            <person name="Tritt A."/>
            <person name="Barry K.W."/>
            <person name="Grigoriev I.V."/>
            <person name="Nagy L.G."/>
            <person name="Hibbett D."/>
            <person name="Henrissat B."/>
            <person name="Matheny P.B."/>
            <person name="Labbe J."/>
            <person name="Martin F.M."/>
        </authorList>
    </citation>
    <scope>NUCLEOTIDE SEQUENCE</scope>
    <source>
        <strain evidence="1">HHB10654</strain>
    </source>
</reference>
<gene>
    <name evidence="1" type="ORF">BV25DRAFT_1987767</name>
</gene>
<proteinExistence type="predicted"/>
<comment type="caution">
    <text evidence="1">The sequence shown here is derived from an EMBL/GenBank/DDBJ whole genome shotgun (WGS) entry which is preliminary data.</text>
</comment>
<dbReference type="Proteomes" id="UP000814140">
    <property type="component" value="Unassembled WGS sequence"/>
</dbReference>
<accession>A0ACB8TG42</accession>
<reference evidence="1" key="1">
    <citation type="submission" date="2021-03" db="EMBL/GenBank/DDBJ databases">
        <authorList>
            <consortium name="DOE Joint Genome Institute"/>
            <person name="Ahrendt S."/>
            <person name="Looney B.P."/>
            <person name="Miyauchi S."/>
            <person name="Morin E."/>
            <person name="Drula E."/>
            <person name="Courty P.E."/>
            <person name="Chicoki N."/>
            <person name="Fauchery L."/>
            <person name="Kohler A."/>
            <person name="Kuo A."/>
            <person name="Labutti K."/>
            <person name="Pangilinan J."/>
            <person name="Lipzen A."/>
            <person name="Riley R."/>
            <person name="Andreopoulos W."/>
            <person name="He G."/>
            <person name="Johnson J."/>
            <person name="Barry K.W."/>
            <person name="Grigoriev I.V."/>
            <person name="Nagy L."/>
            <person name="Hibbett D."/>
            <person name="Henrissat B."/>
            <person name="Matheny P.B."/>
            <person name="Labbe J."/>
            <person name="Martin F."/>
        </authorList>
    </citation>
    <scope>NUCLEOTIDE SEQUENCE</scope>
    <source>
        <strain evidence="1">HHB10654</strain>
    </source>
</reference>